<dbReference type="PROSITE" id="PS50966">
    <property type="entry name" value="ZF_SWIM"/>
    <property type="match status" value="1"/>
</dbReference>
<accession>A0ABT9TVA1</accession>
<keyword evidence="5" id="KW-1185">Reference proteome</keyword>
<evidence type="ECO:0000259" key="3">
    <source>
        <dbReference type="PROSITE" id="PS50966"/>
    </source>
</evidence>
<feature type="compositionally biased region" description="Basic and acidic residues" evidence="2">
    <location>
        <begin position="109"/>
        <end position="122"/>
    </location>
</feature>
<evidence type="ECO:0000313" key="4">
    <source>
        <dbReference type="EMBL" id="MDQ0111289.1"/>
    </source>
</evidence>
<sequence>MVALTEAYIDSIALNAASIKNGKDLVRKNSFPILNRTEDDTLLFGECKGSGKEPYRCSADFMHPEQPVYRCSCPSRQFPCKHILGLLYAAAAGQTFSVAELPSDIAEKREKAEKREEKKKEAAVTGDGASPKRKVNKSALAKKLAAQLEGIELTEKLLKQLATSGLVAADARALRQYEEQAKQLGNYFVPGLQASFRELIDCLRSEKSASSGYVEAAEQLTSLHSLLKRGRDYLTARIADPEMAISTDSALEEKLGHAWQFAELREAGQVREQVELIQLSFRSYSDQARGEYVDEGYWMQLHDGQLVATRTYRPFRAAKFIKEEDSYFHIVQTKELAVYPGEWNRRARWEEMTLRETSAADWQAVRQHAVKSYPDALKTIKNVLKNPLSDKNPFMLLHAARIGQTEDGYAMEDEQGKRIALGHIEAIGQPTLSFLPFIQEGSLTDCAVLVMFEDRLDTGRLQAQPLALIAEDEAIRLLY</sequence>
<keyword evidence="1" id="KW-0863">Zinc-finger</keyword>
<organism evidence="4 5">
    <name type="scientific">Paenibacillus harenae</name>
    <dbReference type="NCBI Taxonomy" id="306543"/>
    <lineage>
        <taxon>Bacteria</taxon>
        <taxon>Bacillati</taxon>
        <taxon>Bacillota</taxon>
        <taxon>Bacilli</taxon>
        <taxon>Bacillales</taxon>
        <taxon>Paenibacillaceae</taxon>
        <taxon>Paenibacillus</taxon>
    </lineage>
</organism>
<dbReference type="EMBL" id="JAUSSU010000002">
    <property type="protein sequence ID" value="MDQ0111289.1"/>
    <property type="molecule type" value="Genomic_DNA"/>
</dbReference>
<gene>
    <name evidence="4" type="ORF">J2T15_000722</name>
</gene>
<dbReference type="Proteomes" id="UP001229346">
    <property type="component" value="Unassembled WGS sequence"/>
</dbReference>
<reference evidence="4 5" key="1">
    <citation type="submission" date="2023-07" db="EMBL/GenBank/DDBJ databases">
        <title>Sorghum-associated microbial communities from plants grown in Nebraska, USA.</title>
        <authorList>
            <person name="Schachtman D."/>
        </authorList>
    </citation>
    <scope>NUCLEOTIDE SEQUENCE [LARGE SCALE GENOMIC DNA]</scope>
    <source>
        <strain evidence="4 5">CC482</strain>
    </source>
</reference>
<evidence type="ECO:0000256" key="1">
    <source>
        <dbReference type="PROSITE-ProRule" id="PRU00325"/>
    </source>
</evidence>
<evidence type="ECO:0000256" key="2">
    <source>
        <dbReference type="SAM" id="MobiDB-lite"/>
    </source>
</evidence>
<comment type="caution">
    <text evidence="4">The sequence shown here is derived from an EMBL/GenBank/DDBJ whole genome shotgun (WGS) entry which is preliminary data.</text>
</comment>
<name>A0ABT9TVA1_PAEHA</name>
<feature type="region of interest" description="Disordered" evidence="2">
    <location>
        <begin position="109"/>
        <end position="132"/>
    </location>
</feature>
<feature type="domain" description="SWIM-type" evidence="3">
    <location>
        <begin position="55"/>
        <end position="91"/>
    </location>
</feature>
<proteinExistence type="predicted"/>
<protein>
    <recommendedName>
        <fullName evidence="3">SWIM-type domain-containing protein</fullName>
    </recommendedName>
</protein>
<dbReference type="InterPro" id="IPR007527">
    <property type="entry name" value="Znf_SWIM"/>
</dbReference>
<evidence type="ECO:0000313" key="5">
    <source>
        <dbReference type="Proteomes" id="UP001229346"/>
    </source>
</evidence>
<keyword evidence="1" id="KW-0479">Metal-binding</keyword>
<dbReference type="Pfam" id="PF04434">
    <property type="entry name" value="SWIM"/>
    <property type="match status" value="1"/>
</dbReference>
<keyword evidence="1" id="KW-0862">Zinc</keyword>